<keyword evidence="3" id="KW-1185">Reference proteome</keyword>
<sequence>MDNYTLHFQGFRVCKGRGGIGPVSLGMGEALVVGGCRPSQAPVGHGTQPVHEYRWGGRHWLRMGDAVEGHGTGPWGGDAACPRGTGGGGGAVGVPGGTGAWFRL</sequence>
<organism evidence="2 3">
    <name type="scientific">Stylosanthes scabra</name>
    <dbReference type="NCBI Taxonomy" id="79078"/>
    <lineage>
        <taxon>Eukaryota</taxon>
        <taxon>Viridiplantae</taxon>
        <taxon>Streptophyta</taxon>
        <taxon>Embryophyta</taxon>
        <taxon>Tracheophyta</taxon>
        <taxon>Spermatophyta</taxon>
        <taxon>Magnoliopsida</taxon>
        <taxon>eudicotyledons</taxon>
        <taxon>Gunneridae</taxon>
        <taxon>Pentapetalae</taxon>
        <taxon>rosids</taxon>
        <taxon>fabids</taxon>
        <taxon>Fabales</taxon>
        <taxon>Fabaceae</taxon>
        <taxon>Papilionoideae</taxon>
        <taxon>50 kb inversion clade</taxon>
        <taxon>dalbergioids sensu lato</taxon>
        <taxon>Dalbergieae</taxon>
        <taxon>Pterocarpus clade</taxon>
        <taxon>Stylosanthes</taxon>
    </lineage>
</organism>
<dbReference type="EMBL" id="JASCZI010151378">
    <property type="protein sequence ID" value="MED6172445.1"/>
    <property type="molecule type" value="Genomic_DNA"/>
</dbReference>
<gene>
    <name evidence="2" type="ORF">PIB30_050206</name>
</gene>
<evidence type="ECO:0000256" key="1">
    <source>
        <dbReference type="SAM" id="MobiDB-lite"/>
    </source>
</evidence>
<feature type="compositionally biased region" description="Gly residues" evidence="1">
    <location>
        <begin position="84"/>
        <end position="104"/>
    </location>
</feature>
<dbReference type="Proteomes" id="UP001341840">
    <property type="component" value="Unassembled WGS sequence"/>
</dbReference>
<comment type="caution">
    <text evidence="2">The sequence shown here is derived from an EMBL/GenBank/DDBJ whole genome shotgun (WGS) entry which is preliminary data.</text>
</comment>
<proteinExistence type="predicted"/>
<accession>A0ABU6VJ49</accession>
<reference evidence="2 3" key="1">
    <citation type="journal article" date="2023" name="Plants (Basel)">
        <title>Bridging the Gap: Combining Genomics and Transcriptomics Approaches to Understand Stylosanthes scabra, an Orphan Legume from the Brazilian Caatinga.</title>
        <authorList>
            <person name="Ferreira-Neto J.R.C."/>
            <person name="da Silva M.D."/>
            <person name="Binneck E."/>
            <person name="de Melo N.F."/>
            <person name="da Silva R.H."/>
            <person name="de Melo A.L.T.M."/>
            <person name="Pandolfi V."/>
            <person name="Bustamante F.O."/>
            <person name="Brasileiro-Vidal A.C."/>
            <person name="Benko-Iseppon A.M."/>
        </authorList>
    </citation>
    <scope>NUCLEOTIDE SEQUENCE [LARGE SCALE GENOMIC DNA]</scope>
    <source>
        <tissue evidence="2">Leaves</tissue>
    </source>
</reference>
<protein>
    <submittedName>
        <fullName evidence="2">Uncharacterized protein</fullName>
    </submittedName>
</protein>
<name>A0ABU6VJ49_9FABA</name>
<evidence type="ECO:0000313" key="2">
    <source>
        <dbReference type="EMBL" id="MED6172445.1"/>
    </source>
</evidence>
<evidence type="ECO:0000313" key="3">
    <source>
        <dbReference type="Proteomes" id="UP001341840"/>
    </source>
</evidence>
<feature type="region of interest" description="Disordered" evidence="1">
    <location>
        <begin position="69"/>
        <end position="104"/>
    </location>
</feature>